<dbReference type="KEGG" id="mlr:MELLADRAFT_67349"/>
<evidence type="ECO:0000313" key="2">
    <source>
        <dbReference type="EMBL" id="EGG01075.1"/>
    </source>
</evidence>
<gene>
    <name evidence="2" type="ORF">MELLADRAFT_67349</name>
</gene>
<feature type="region of interest" description="Disordered" evidence="1">
    <location>
        <begin position="73"/>
        <end position="121"/>
    </location>
</feature>
<keyword evidence="3" id="KW-1185">Reference proteome</keyword>
<reference evidence="3" key="1">
    <citation type="journal article" date="2011" name="Proc. Natl. Acad. Sci. U.S.A.">
        <title>Obligate biotrophy features unraveled by the genomic analysis of rust fungi.</title>
        <authorList>
            <person name="Duplessis S."/>
            <person name="Cuomo C.A."/>
            <person name="Lin Y.-C."/>
            <person name="Aerts A."/>
            <person name="Tisserant E."/>
            <person name="Veneault-Fourrey C."/>
            <person name="Joly D.L."/>
            <person name="Hacquard S."/>
            <person name="Amselem J."/>
            <person name="Cantarel B.L."/>
            <person name="Chiu R."/>
            <person name="Coutinho P.M."/>
            <person name="Feau N."/>
            <person name="Field M."/>
            <person name="Frey P."/>
            <person name="Gelhaye E."/>
            <person name="Goldberg J."/>
            <person name="Grabherr M.G."/>
            <person name="Kodira C.D."/>
            <person name="Kohler A."/>
            <person name="Kuees U."/>
            <person name="Lindquist E.A."/>
            <person name="Lucas S.M."/>
            <person name="Mago R."/>
            <person name="Mauceli E."/>
            <person name="Morin E."/>
            <person name="Murat C."/>
            <person name="Pangilinan J.L."/>
            <person name="Park R."/>
            <person name="Pearson M."/>
            <person name="Quesneville H."/>
            <person name="Rouhier N."/>
            <person name="Sakthikumar S."/>
            <person name="Salamov A.A."/>
            <person name="Schmutz J."/>
            <person name="Selles B."/>
            <person name="Shapiro H."/>
            <person name="Tanguay P."/>
            <person name="Tuskan G.A."/>
            <person name="Henrissat B."/>
            <person name="Van de Peer Y."/>
            <person name="Rouze P."/>
            <person name="Ellis J.G."/>
            <person name="Dodds P.N."/>
            <person name="Schein J.E."/>
            <person name="Zhong S."/>
            <person name="Hamelin R.C."/>
            <person name="Grigoriev I.V."/>
            <person name="Szabo L.J."/>
            <person name="Martin F."/>
        </authorList>
    </citation>
    <scope>NUCLEOTIDE SEQUENCE [LARGE SCALE GENOMIC DNA]</scope>
    <source>
        <strain evidence="3">98AG31 / pathotype 3-4-7</strain>
    </source>
</reference>
<organism evidence="3">
    <name type="scientific">Melampsora larici-populina (strain 98AG31 / pathotype 3-4-7)</name>
    <name type="common">Poplar leaf rust fungus</name>
    <dbReference type="NCBI Taxonomy" id="747676"/>
    <lineage>
        <taxon>Eukaryota</taxon>
        <taxon>Fungi</taxon>
        <taxon>Dikarya</taxon>
        <taxon>Basidiomycota</taxon>
        <taxon>Pucciniomycotina</taxon>
        <taxon>Pucciniomycetes</taxon>
        <taxon>Pucciniales</taxon>
        <taxon>Melampsoraceae</taxon>
        <taxon>Melampsora</taxon>
    </lineage>
</organism>
<evidence type="ECO:0000313" key="3">
    <source>
        <dbReference type="Proteomes" id="UP000001072"/>
    </source>
</evidence>
<dbReference type="InParanoid" id="F4S2S7"/>
<dbReference type="RefSeq" id="XP_007415675.1">
    <property type="nucleotide sequence ID" value="XM_007415613.1"/>
</dbReference>
<dbReference type="GeneID" id="18930819"/>
<dbReference type="EMBL" id="GL883141">
    <property type="protein sequence ID" value="EGG01075.1"/>
    <property type="molecule type" value="Genomic_DNA"/>
</dbReference>
<dbReference type="HOGENOM" id="CLU_1578868_0_0_1"/>
<evidence type="ECO:0000256" key="1">
    <source>
        <dbReference type="SAM" id="MobiDB-lite"/>
    </source>
</evidence>
<accession>F4S2S7</accession>
<protein>
    <submittedName>
        <fullName evidence="2">Uncharacterized protein</fullName>
    </submittedName>
</protein>
<dbReference type="VEuPathDB" id="FungiDB:MELLADRAFT_67349"/>
<dbReference type="AlphaFoldDB" id="F4S2S7"/>
<proteinExistence type="predicted"/>
<dbReference type="Proteomes" id="UP000001072">
    <property type="component" value="Unassembled WGS sequence"/>
</dbReference>
<sequence>MKIHHISTILNLLTGDHVLGYWIDSPKFCPPKTSNTILSQTATDSMGTLVFPVTHEEYLKKLEYSKLMEAQAEKKYGDAPSTAPSSPISRPHARKLGKSEGREVMVPPPIQKSGITDERLPLEPPPKSKLFGIDDTEISQAVYKVLKGLWIGVFARSLWQVCMYEKSQI</sequence>
<name>F4S2S7_MELLP</name>